<feature type="region of interest" description="Disordered" evidence="1">
    <location>
        <begin position="235"/>
        <end position="267"/>
    </location>
</feature>
<dbReference type="EMBL" id="CADCWH010000131">
    <property type="protein sequence ID" value="CAA9550137.1"/>
    <property type="molecule type" value="Genomic_DNA"/>
</dbReference>
<dbReference type="PROSITE" id="PS51781">
    <property type="entry name" value="SH3B"/>
    <property type="match status" value="1"/>
</dbReference>
<dbReference type="GO" id="GO:0004222">
    <property type="term" value="F:metalloendopeptidase activity"/>
    <property type="evidence" value="ECO:0007669"/>
    <property type="project" value="TreeGrafter"/>
</dbReference>
<dbReference type="InterPro" id="IPR011055">
    <property type="entry name" value="Dup_hybrid_motif"/>
</dbReference>
<dbReference type="Gene3D" id="2.70.70.10">
    <property type="entry name" value="Glucose Permease (Domain IIA)"/>
    <property type="match status" value="1"/>
</dbReference>
<evidence type="ECO:0000256" key="1">
    <source>
        <dbReference type="SAM" id="MobiDB-lite"/>
    </source>
</evidence>
<protein>
    <recommendedName>
        <fullName evidence="2">SH3b domain-containing protein</fullName>
    </recommendedName>
</protein>
<dbReference type="Gene3D" id="2.30.30.40">
    <property type="entry name" value="SH3 Domains"/>
    <property type="match status" value="4"/>
</dbReference>
<dbReference type="PANTHER" id="PTHR21666:SF270">
    <property type="entry name" value="MUREIN HYDROLASE ACTIVATOR ENVC"/>
    <property type="match status" value="1"/>
</dbReference>
<dbReference type="SUPFAM" id="SSF51261">
    <property type="entry name" value="Duplicated hybrid motif"/>
    <property type="match status" value="1"/>
</dbReference>
<feature type="region of interest" description="Disordered" evidence="1">
    <location>
        <begin position="128"/>
        <end position="163"/>
    </location>
</feature>
<gene>
    <name evidence="3" type="ORF">AVDCRST_MAG70-855</name>
</gene>
<organism evidence="3">
    <name type="scientific">uncultured Thermomicrobiales bacterium</name>
    <dbReference type="NCBI Taxonomy" id="1645740"/>
    <lineage>
        <taxon>Bacteria</taxon>
        <taxon>Pseudomonadati</taxon>
        <taxon>Thermomicrobiota</taxon>
        <taxon>Thermomicrobia</taxon>
        <taxon>Thermomicrobiales</taxon>
        <taxon>environmental samples</taxon>
    </lineage>
</organism>
<dbReference type="Pfam" id="PF01551">
    <property type="entry name" value="Peptidase_M23"/>
    <property type="match status" value="1"/>
</dbReference>
<dbReference type="InterPro" id="IPR050570">
    <property type="entry name" value="Cell_wall_metabolism_enzyme"/>
</dbReference>
<dbReference type="AlphaFoldDB" id="A0A6J4UKD3"/>
<reference evidence="3" key="1">
    <citation type="submission" date="2020-02" db="EMBL/GenBank/DDBJ databases">
        <authorList>
            <person name="Meier V. D."/>
        </authorList>
    </citation>
    <scope>NUCLEOTIDE SEQUENCE</scope>
    <source>
        <strain evidence="3">AVDCRST_MAG70</strain>
    </source>
</reference>
<sequence>MSQVTRNNGRSSDRRRGRDRVTRAAMALLVVMVLLAPGVGGPVVRGANQTAGGQTGTISGTDGVLLRAEPAFDAAVVTSLSPGTVVTLRIDQVDTRLDPDGTTRWWPVSAAGEDGWVAGYYLDTDVSDPALGSDPGASGQAGDQQAIPGDTPTEPANSIDDADALPAGTTARVIDPDGVNLRSAPSTTAEVLDTLAPDTVVDLRTDEEDTVIDGDLRWWPVRVYGQDGWIAGSYLGTGDGTTSSSSDAPGQTQGPAAPTSPFRAGQYVGTTADEGQNIRAAAAPDGERVGFVDPGEVVQVMDGPAAGGNSVAGWYLITDGDVTGYVDGDLLVAAGQPAAPAPEQGRPTPERQAALFDRGDLVQPADGDGINIRETSSTDSAVVDTLDAGTRLQVVGDAAYDDAGSVWYPVASGDVTGFAAGDFLVQASSEPPIPSAPEPTPVPAPPTVGVATGAFIMPVLGYTFTQGYGCSPYAFEPWDGGIGCHFHNGIDLAANSYTPILASDGGTVRYAGWCDCGLGYYVEIDHGNGFATVYGHMAEMPYVATGQLVNQGEVIGPIGSTGLSTGPHTHFMLKVNGSTVDPLGYVS</sequence>
<accession>A0A6J4UKD3</accession>
<dbReference type="InterPro" id="IPR016047">
    <property type="entry name" value="M23ase_b-sheet_dom"/>
</dbReference>
<dbReference type="CDD" id="cd12797">
    <property type="entry name" value="M23_peptidase"/>
    <property type="match status" value="1"/>
</dbReference>
<dbReference type="PANTHER" id="PTHR21666">
    <property type="entry name" value="PEPTIDASE-RELATED"/>
    <property type="match status" value="1"/>
</dbReference>
<dbReference type="SMART" id="SM00287">
    <property type="entry name" value="SH3b"/>
    <property type="match status" value="4"/>
</dbReference>
<feature type="domain" description="SH3b" evidence="2">
    <location>
        <begin position="168"/>
        <end position="239"/>
    </location>
</feature>
<evidence type="ECO:0000313" key="3">
    <source>
        <dbReference type="EMBL" id="CAA9550137.1"/>
    </source>
</evidence>
<dbReference type="Pfam" id="PF08239">
    <property type="entry name" value="SH3_3"/>
    <property type="match status" value="4"/>
</dbReference>
<evidence type="ECO:0000259" key="2">
    <source>
        <dbReference type="PROSITE" id="PS51781"/>
    </source>
</evidence>
<proteinExistence type="predicted"/>
<name>A0A6J4UKD3_9BACT</name>
<dbReference type="InterPro" id="IPR003646">
    <property type="entry name" value="SH3-like_bac-type"/>
</dbReference>